<proteinExistence type="predicted"/>
<evidence type="ECO:0000313" key="1">
    <source>
        <dbReference type="EMBL" id="PWA64211.1"/>
    </source>
</evidence>
<comment type="caution">
    <text evidence="1">The sequence shown here is derived from an EMBL/GenBank/DDBJ whole genome shotgun (WGS) entry which is preliminary data.</text>
</comment>
<sequence>MASQKEHAKRHGRRSEKTQVFSRFIKGAYSNMKEKEQITKSNLLHIKRCLESASMRIATKVNVSKLLTDITRGSTLLHVCLKGFRKWVPVIVGHLVQKYEVLLIRPSSVRPDLDMVGGVVNEQSGTLASDEVVVEVDDVGSSCFDINLLDRFFAKKLHTVKCIPPRLRLGFAKLFRCALDNVLARPNDLSVWVQLLILPGCVLSTFVPTNRAQRRSVERERCQFEGISRAILRWKDPADRLGLVLDRLARATPSIGLMKKPKEQDEVNLLTDRSELPNIVDPVIRDTMVLKHLYQVAAVPVICVQSEPSYIHLITDVLHSLIPLVPTEIGRGSVAVNKGASNVAIGSSIATDGESVQGSFTSKVRCWMKCFLELLTR</sequence>
<keyword evidence="2" id="KW-1185">Reference proteome</keyword>
<gene>
    <name evidence="1" type="ORF">CTI12_AA346090</name>
</gene>
<dbReference type="EMBL" id="PKPP01004468">
    <property type="protein sequence ID" value="PWA64211.1"/>
    <property type="molecule type" value="Genomic_DNA"/>
</dbReference>
<dbReference type="AlphaFoldDB" id="A0A2U1MSG6"/>
<accession>A0A2U1MSG6</accession>
<reference evidence="1 2" key="1">
    <citation type="journal article" date="2018" name="Mol. Plant">
        <title>The genome of Artemisia annua provides insight into the evolution of Asteraceae family and artemisinin biosynthesis.</title>
        <authorList>
            <person name="Shen Q."/>
            <person name="Zhang L."/>
            <person name="Liao Z."/>
            <person name="Wang S."/>
            <person name="Yan T."/>
            <person name="Shi P."/>
            <person name="Liu M."/>
            <person name="Fu X."/>
            <person name="Pan Q."/>
            <person name="Wang Y."/>
            <person name="Lv Z."/>
            <person name="Lu X."/>
            <person name="Zhang F."/>
            <person name="Jiang W."/>
            <person name="Ma Y."/>
            <person name="Chen M."/>
            <person name="Hao X."/>
            <person name="Li L."/>
            <person name="Tang Y."/>
            <person name="Lv G."/>
            <person name="Zhou Y."/>
            <person name="Sun X."/>
            <person name="Brodelius P.E."/>
            <person name="Rose J.K.C."/>
            <person name="Tang K."/>
        </authorList>
    </citation>
    <scope>NUCLEOTIDE SEQUENCE [LARGE SCALE GENOMIC DNA]</scope>
    <source>
        <strain evidence="2">cv. Huhao1</strain>
        <tissue evidence="1">Leaf</tissue>
    </source>
</reference>
<name>A0A2U1MSG6_ARTAN</name>
<organism evidence="1 2">
    <name type="scientific">Artemisia annua</name>
    <name type="common">Sweet wormwood</name>
    <dbReference type="NCBI Taxonomy" id="35608"/>
    <lineage>
        <taxon>Eukaryota</taxon>
        <taxon>Viridiplantae</taxon>
        <taxon>Streptophyta</taxon>
        <taxon>Embryophyta</taxon>
        <taxon>Tracheophyta</taxon>
        <taxon>Spermatophyta</taxon>
        <taxon>Magnoliopsida</taxon>
        <taxon>eudicotyledons</taxon>
        <taxon>Gunneridae</taxon>
        <taxon>Pentapetalae</taxon>
        <taxon>asterids</taxon>
        <taxon>campanulids</taxon>
        <taxon>Asterales</taxon>
        <taxon>Asteraceae</taxon>
        <taxon>Asteroideae</taxon>
        <taxon>Anthemideae</taxon>
        <taxon>Artemisiinae</taxon>
        <taxon>Artemisia</taxon>
    </lineage>
</organism>
<evidence type="ECO:0000313" key="2">
    <source>
        <dbReference type="Proteomes" id="UP000245207"/>
    </source>
</evidence>
<dbReference type="Proteomes" id="UP000245207">
    <property type="component" value="Unassembled WGS sequence"/>
</dbReference>
<protein>
    <submittedName>
        <fullName evidence="1">Uncharacterized protein</fullName>
    </submittedName>
</protein>
<dbReference type="OrthoDB" id="4062651at2759"/>
<dbReference type="STRING" id="35608.A0A2U1MSG6"/>